<reference evidence="2" key="1">
    <citation type="submission" date="2018-07" db="EMBL/GenBank/DDBJ databases">
        <title>Streptacidiphilus bronchialis DSM 106435 chromosome.</title>
        <authorList>
            <person name="Batra D."/>
            <person name="Gulvik C.A."/>
        </authorList>
    </citation>
    <scope>NUCLEOTIDE SEQUENCE [LARGE SCALE GENOMIC DNA]</scope>
    <source>
        <strain evidence="2">DSM 106435</strain>
    </source>
</reference>
<sequence length="208" mass="22314">MDAIRVSALREVLTGTGWLESTREFAWALRSSVSRAPDGPGTAGGLLLVGTEGEEPWHMAAHLDNEAAWSGLPQLSPTLVRWRVPPGAPAHLAVDLRRLERAGRGETVLVVAPEAAGAPLLERVHDARRTGATVLALDTGDTELQGLAHEALTVPPTGLREEAAPAFDVVQHLVTAAAGEEPPRGRRRVLDRMARLAERLTAPPPMRW</sequence>
<accession>A0A345SU28</accession>
<keyword evidence="2" id="KW-1185">Reference proteome</keyword>
<dbReference type="Proteomes" id="UP000249340">
    <property type="component" value="Chromosome"/>
</dbReference>
<name>A0A345SU28_9ACTN</name>
<gene>
    <name evidence="1" type="ORF">C7M71_007065</name>
</gene>
<dbReference type="EMBL" id="CP031264">
    <property type="protein sequence ID" value="AXI77233.1"/>
    <property type="molecule type" value="Genomic_DNA"/>
</dbReference>
<evidence type="ECO:0000313" key="1">
    <source>
        <dbReference type="EMBL" id="AXI77233.1"/>
    </source>
</evidence>
<dbReference type="OrthoDB" id="3825903at2"/>
<dbReference type="RefSeq" id="WP_111491761.1">
    <property type="nucleotide sequence ID" value="NZ_CP031264.1"/>
</dbReference>
<dbReference type="AlphaFoldDB" id="A0A345SU28"/>
<organism evidence="1 2">
    <name type="scientific">Peterkaempfera bronchialis</name>
    <dbReference type="NCBI Taxonomy" id="2126346"/>
    <lineage>
        <taxon>Bacteria</taxon>
        <taxon>Bacillati</taxon>
        <taxon>Actinomycetota</taxon>
        <taxon>Actinomycetes</taxon>
        <taxon>Kitasatosporales</taxon>
        <taxon>Streptomycetaceae</taxon>
        <taxon>Peterkaempfera</taxon>
    </lineage>
</organism>
<proteinExistence type="predicted"/>
<protein>
    <submittedName>
        <fullName evidence="1">Uncharacterized protein</fullName>
    </submittedName>
</protein>
<dbReference type="KEGG" id="stri:C7M71_007065"/>
<evidence type="ECO:0000313" key="2">
    <source>
        <dbReference type="Proteomes" id="UP000249340"/>
    </source>
</evidence>